<comment type="caution">
    <text evidence="11">The sequence shown here is derived from an EMBL/GenBank/DDBJ whole genome shotgun (WGS) entry which is preliminary data.</text>
</comment>
<name>A0A443HQ45_BYSSP</name>
<accession>A0A443HQ45</accession>
<comment type="similarity">
    <text evidence="7">Belongs to the fluoride channel Fluc/FEX (TC 1.A.43) family.</text>
</comment>
<evidence type="ECO:0000256" key="8">
    <source>
        <dbReference type="ARBA" id="ARBA00035585"/>
    </source>
</evidence>
<keyword evidence="4 10" id="KW-0812">Transmembrane</keyword>
<feature type="transmembrane region" description="Helical" evidence="10">
    <location>
        <begin position="165"/>
        <end position="188"/>
    </location>
</feature>
<feature type="transmembrane region" description="Helical" evidence="10">
    <location>
        <begin position="139"/>
        <end position="159"/>
    </location>
</feature>
<dbReference type="EMBL" id="RCNU01000008">
    <property type="protein sequence ID" value="RWQ93946.1"/>
    <property type="molecule type" value="Genomic_DNA"/>
</dbReference>
<evidence type="ECO:0000256" key="2">
    <source>
        <dbReference type="ARBA" id="ARBA00004651"/>
    </source>
</evidence>
<feature type="compositionally biased region" description="Polar residues" evidence="9">
    <location>
        <begin position="1"/>
        <end position="14"/>
    </location>
</feature>
<dbReference type="GO" id="GO:0005886">
    <property type="term" value="C:plasma membrane"/>
    <property type="evidence" value="ECO:0007669"/>
    <property type="project" value="UniProtKB-SubCell"/>
</dbReference>
<evidence type="ECO:0000256" key="9">
    <source>
        <dbReference type="SAM" id="MobiDB-lite"/>
    </source>
</evidence>
<keyword evidence="5 10" id="KW-1133">Transmembrane helix</keyword>
<protein>
    <submittedName>
        <fullName evidence="11">Putative chromosome condensation protein</fullName>
    </submittedName>
</protein>
<comment type="catalytic activity">
    <reaction evidence="8">
        <text>fluoride(in) = fluoride(out)</text>
        <dbReference type="Rhea" id="RHEA:76159"/>
        <dbReference type="ChEBI" id="CHEBI:17051"/>
    </reaction>
    <physiologicalReaction direction="left-to-right" evidence="8">
        <dbReference type="Rhea" id="RHEA:76160"/>
    </physiologicalReaction>
</comment>
<dbReference type="PANTHER" id="PTHR28259:SF1">
    <property type="entry name" value="FLUORIDE EXPORT PROTEIN 1-RELATED"/>
    <property type="match status" value="1"/>
</dbReference>
<feature type="region of interest" description="Disordered" evidence="9">
    <location>
        <begin position="1"/>
        <end position="130"/>
    </location>
</feature>
<evidence type="ECO:0000256" key="4">
    <source>
        <dbReference type="ARBA" id="ARBA00022692"/>
    </source>
</evidence>
<keyword evidence="3" id="KW-1003">Cell membrane</keyword>
<keyword evidence="6 10" id="KW-0472">Membrane</keyword>
<evidence type="ECO:0000256" key="5">
    <source>
        <dbReference type="ARBA" id="ARBA00022989"/>
    </source>
</evidence>
<feature type="transmembrane region" description="Helical" evidence="10">
    <location>
        <begin position="355"/>
        <end position="376"/>
    </location>
</feature>
<proteinExistence type="inferred from homology"/>
<dbReference type="GeneID" id="39596528"/>
<dbReference type="GO" id="GO:1903425">
    <property type="term" value="F:fluoride transmembrane transporter activity"/>
    <property type="evidence" value="ECO:0007669"/>
    <property type="project" value="TreeGrafter"/>
</dbReference>
<comment type="subcellular location">
    <subcellularLocation>
        <location evidence="2">Cell membrane</location>
        <topology evidence="2">Multi-pass membrane protein</topology>
    </subcellularLocation>
</comment>
<dbReference type="Proteomes" id="UP000283841">
    <property type="component" value="Unassembled WGS sequence"/>
</dbReference>
<sequence length="498" mass="54271">MGDTSSNQNGSIHNNPWRREDTEDNVLETSQSHGQGAAAEARAADEAHLSEVAAPPPIDREEEEEKEKRSIPPNPAREQGIPLSELAAPPPVSREPSRRRPWDHQVSPTRESPPPPELEQAEKRSSAAAPSVSKRATQLYVVSYLVFFAILGTLARLGLQALTFYPGAPVVTSVLWANVGGCILMGFFGEDRNLFREEWGDNSNPRTEEDEAAFAEWAKKHKSVKKTIPLYIGLTTGFCGSLTSFSSFMRDVFLALSNNLSVPVGGHVSRNGGYSFMALVAVIVITVALSLSSLIFGAHCALALDPLSLTIPFRFTRRVLDPLIVFLAWGCWLGAVFMAIWPPDRHDGPPTHEHWRGRAVFAIVFAPLGCLLRFYASLHLNARIPAFPLGTFAVNIFGTIIEGMCYDLQHVSGIGALSATASMTKSILTSCQVLQGVMDGFCGCTTTISTWVAELNGLGRRRHAYFYGLMSVGVALAFLVIIMGSLRWTIGFKNPVCA</sequence>
<organism evidence="11 12">
    <name type="scientific">Byssochlamys spectabilis</name>
    <name type="common">Paecilomyces variotii</name>
    <dbReference type="NCBI Taxonomy" id="264951"/>
    <lineage>
        <taxon>Eukaryota</taxon>
        <taxon>Fungi</taxon>
        <taxon>Dikarya</taxon>
        <taxon>Ascomycota</taxon>
        <taxon>Pezizomycotina</taxon>
        <taxon>Eurotiomycetes</taxon>
        <taxon>Eurotiomycetidae</taxon>
        <taxon>Eurotiales</taxon>
        <taxon>Thermoascaceae</taxon>
        <taxon>Paecilomyces</taxon>
    </lineage>
</organism>
<feature type="transmembrane region" description="Helical" evidence="10">
    <location>
        <begin position="276"/>
        <end position="302"/>
    </location>
</feature>
<keyword evidence="12" id="KW-1185">Reference proteome</keyword>
<dbReference type="AlphaFoldDB" id="A0A443HQ45"/>
<evidence type="ECO:0000256" key="7">
    <source>
        <dbReference type="ARBA" id="ARBA00035120"/>
    </source>
</evidence>
<feature type="transmembrane region" description="Helical" evidence="10">
    <location>
        <begin position="464"/>
        <end position="486"/>
    </location>
</feature>
<evidence type="ECO:0000256" key="3">
    <source>
        <dbReference type="ARBA" id="ARBA00022475"/>
    </source>
</evidence>
<evidence type="ECO:0000256" key="1">
    <source>
        <dbReference type="ARBA" id="ARBA00002598"/>
    </source>
</evidence>
<dbReference type="RefSeq" id="XP_028483591.1">
    <property type="nucleotide sequence ID" value="XM_028627251.1"/>
</dbReference>
<feature type="transmembrane region" description="Helical" evidence="10">
    <location>
        <begin position="323"/>
        <end position="343"/>
    </location>
</feature>
<reference evidence="11 12" key="1">
    <citation type="journal article" date="2018" name="Front. Microbiol.">
        <title>Genomic and genetic insights into a cosmopolitan fungus, Paecilomyces variotii (Eurotiales).</title>
        <authorList>
            <person name="Urquhart A.S."/>
            <person name="Mondo S.J."/>
            <person name="Makela M.R."/>
            <person name="Hane J.K."/>
            <person name="Wiebenga A."/>
            <person name="He G."/>
            <person name="Mihaltcheva S."/>
            <person name="Pangilinan J."/>
            <person name="Lipzen A."/>
            <person name="Barry K."/>
            <person name="de Vries R.P."/>
            <person name="Grigoriev I.V."/>
            <person name="Idnurm A."/>
        </authorList>
    </citation>
    <scope>NUCLEOTIDE SEQUENCE [LARGE SCALE GENOMIC DNA]</scope>
    <source>
        <strain evidence="11 12">CBS 101075</strain>
    </source>
</reference>
<evidence type="ECO:0000256" key="10">
    <source>
        <dbReference type="SAM" id="Phobius"/>
    </source>
</evidence>
<evidence type="ECO:0000313" key="12">
    <source>
        <dbReference type="Proteomes" id="UP000283841"/>
    </source>
</evidence>
<dbReference type="VEuPathDB" id="FungiDB:C8Q69DRAFT_310542"/>
<dbReference type="PANTHER" id="PTHR28259">
    <property type="entry name" value="FLUORIDE EXPORT PROTEIN 1-RELATED"/>
    <property type="match status" value="1"/>
</dbReference>
<dbReference type="STRING" id="264951.A0A443HQ45"/>
<gene>
    <name evidence="11" type="ORF">C8Q69DRAFT_310542</name>
</gene>
<feature type="transmembrane region" description="Helical" evidence="10">
    <location>
        <begin position="228"/>
        <end position="249"/>
    </location>
</feature>
<comment type="function">
    <text evidence="1">Fluoride channel required for the rapid expulsion of cytoplasmic fluoride.</text>
</comment>
<evidence type="ECO:0000313" key="11">
    <source>
        <dbReference type="EMBL" id="RWQ93946.1"/>
    </source>
</evidence>
<dbReference type="Pfam" id="PF02537">
    <property type="entry name" value="CRCB"/>
    <property type="match status" value="2"/>
</dbReference>
<evidence type="ECO:0000256" key="6">
    <source>
        <dbReference type="ARBA" id="ARBA00023136"/>
    </source>
</evidence>
<dbReference type="InterPro" id="IPR003691">
    <property type="entry name" value="FluC"/>
</dbReference>